<feature type="binding site" evidence="14">
    <location>
        <begin position="270"/>
        <end position="276"/>
    </location>
    <ligand>
        <name>S-adenosyl-L-methionine</name>
        <dbReference type="ChEBI" id="CHEBI:59789"/>
    </ligand>
</feature>
<sequence length="452" mass="48667">MIQPVPMTQGAQAPALSQQLAPASQCLLAVQSGRSLSDVLPQVPSALRPGVQALVFHALRQAGMTAALVKLLANRAPSPPVRALLQLALALMPELSADEGAPHYSAHTLVSQAVQAAKTAHDTQAQAGFVNACLRRFQREAAALLVQAGRHPEARWNHPAWWVRRVQQDHPQQWEAVLAASNRPGAMALRVNRRHGSREAYLQRLTAAGLPARAAGDGYGVLLDHGVPVDRLPGFADGDVSVQDLAAQQAAPLLLAGHDSQQRLRVLDACAAPGGKTAHLLEHADVDVLALDKDAQRCERIHDNLRRLRLAAQVRAADAARPADWWDGEPFDAILLDAPCTASGIVRRHPDVRWLRREADVAQLAHQQRVLLDALWPLLRPGGRLVYATCSVFRAEGSDQVKAFLERHSGARAGVAPGHLLPGLPEGGGQFNDNDSGEHDGFFYACLEKATT</sequence>
<protein>
    <recommendedName>
        <fullName evidence="4">16S rRNA (cytosine(967)-C(5))-methyltransferase</fullName>
        <ecNumber evidence="4">2.1.1.176</ecNumber>
    </recommendedName>
    <alternativeName>
        <fullName evidence="11">16S rRNA m5C967 methyltransferase</fullName>
    </alternativeName>
    <alternativeName>
        <fullName evidence="12">rRNA (cytosine-C(5)-)-methyltransferase RsmB</fullName>
    </alternativeName>
</protein>
<dbReference type="Gene3D" id="3.40.50.150">
    <property type="entry name" value="Vaccinia Virus protein VP39"/>
    <property type="match status" value="1"/>
</dbReference>
<dbReference type="Pfam" id="PF22458">
    <property type="entry name" value="RsmF-B_ferredox"/>
    <property type="match status" value="1"/>
</dbReference>
<feature type="binding site" evidence="14">
    <location>
        <position position="318"/>
    </location>
    <ligand>
        <name>S-adenosyl-L-methionine</name>
        <dbReference type="ChEBI" id="CHEBI:59789"/>
    </ligand>
</feature>
<dbReference type="EC" id="2.1.1.176" evidence="4"/>
<feature type="domain" description="SAM-dependent MTase RsmB/NOP-type" evidence="15">
    <location>
        <begin position="177"/>
        <end position="450"/>
    </location>
</feature>
<evidence type="ECO:0000256" key="12">
    <source>
        <dbReference type="ARBA" id="ARBA00031088"/>
    </source>
</evidence>
<dbReference type="NCBIfam" id="NF008149">
    <property type="entry name" value="PRK10901.1"/>
    <property type="match status" value="1"/>
</dbReference>
<dbReference type="InterPro" id="IPR029063">
    <property type="entry name" value="SAM-dependent_MTases_sf"/>
</dbReference>
<evidence type="ECO:0000256" key="3">
    <source>
        <dbReference type="ARBA" id="ARBA00007494"/>
    </source>
</evidence>
<dbReference type="RefSeq" id="WP_382226272.1">
    <property type="nucleotide sequence ID" value="NZ_JBHTCA010000019.1"/>
</dbReference>
<feature type="binding site" evidence="14">
    <location>
        <position position="337"/>
    </location>
    <ligand>
        <name>S-adenosyl-L-methionine</name>
        <dbReference type="ChEBI" id="CHEBI:59789"/>
    </ligand>
</feature>
<dbReference type="InterPro" id="IPR006027">
    <property type="entry name" value="NusB_RsmB_TIM44"/>
</dbReference>
<dbReference type="Proteomes" id="UP001596501">
    <property type="component" value="Unassembled WGS sequence"/>
</dbReference>
<dbReference type="InterPro" id="IPR018314">
    <property type="entry name" value="RsmB/NOL1/NOP2-like_CS"/>
</dbReference>
<evidence type="ECO:0000256" key="4">
    <source>
        <dbReference type="ARBA" id="ARBA00012140"/>
    </source>
</evidence>
<comment type="catalytic activity">
    <reaction evidence="13">
        <text>cytidine(967) in 16S rRNA + S-adenosyl-L-methionine = 5-methylcytidine(967) in 16S rRNA + S-adenosyl-L-homocysteine + H(+)</text>
        <dbReference type="Rhea" id="RHEA:42748"/>
        <dbReference type="Rhea" id="RHEA-COMP:10219"/>
        <dbReference type="Rhea" id="RHEA-COMP:10220"/>
        <dbReference type="ChEBI" id="CHEBI:15378"/>
        <dbReference type="ChEBI" id="CHEBI:57856"/>
        <dbReference type="ChEBI" id="CHEBI:59789"/>
        <dbReference type="ChEBI" id="CHEBI:74483"/>
        <dbReference type="ChEBI" id="CHEBI:82748"/>
        <dbReference type="EC" id="2.1.1.176"/>
    </reaction>
</comment>
<evidence type="ECO:0000256" key="8">
    <source>
        <dbReference type="ARBA" id="ARBA00022679"/>
    </source>
</evidence>
<dbReference type="PROSITE" id="PS01153">
    <property type="entry name" value="NOL1_NOP2_SUN"/>
    <property type="match status" value="1"/>
</dbReference>
<evidence type="ECO:0000256" key="6">
    <source>
        <dbReference type="ARBA" id="ARBA00022552"/>
    </source>
</evidence>
<dbReference type="CDD" id="cd02440">
    <property type="entry name" value="AdoMet_MTases"/>
    <property type="match status" value="1"/>
</dbReference>
<evidence type="ECO:0000256" key="5">
    <source>
        <dbReference type="ARBA" id="ARBA00022490"/>
    </source>
</evidence>
<reference evidence="17" key="1">
    <citation type="journal article" date="2019" name="Int. J. Syst. Evol. Microbiol.">
        <title>The Global Catalogue of Microorganisms (GCM) 10K type strain sequencing project: providing services to taxonomists for standard genome sequencing and annotation.</title>
        <authorList>
            <consortium name="The Broad Institute Genomics Platform"/>
            <consortium name="The Broad Institute Genome Sequencing Center for Infectious Disease"/>
            <person name="Wu L."/>
            <person name="Ma J."/>
        </authorList>
    </citation>
    <scope>NUCLEOTIDE SEQUENCE [LARGE SCALE GENOMIC DNA]</scope>
    <source>
        <strain evidence="17">CGMCC 1.12371</strain>
    </source>
</reference>
<organism evidence="16 17">
    <name type="scientific">Hydrogenophaga atypica</name>
    <dbReference type="NCBI Taxonomy" id="249409"/>
    <lineage>
        <taxon>Bacteria</taxon>
        <taxon>Pseudomonadati</taxon>
        <taxon>Pseudomonadota</taxon>
        <taxon>Betaproteobacteria</taxon>
        <taxon>Burkholderiales</taxon>
        <taxon>Comamonadaceae</taxon>
        <taxon>Hydrogenophaga</taxon>
    </lineage>
</organism>
<name>A0ABW2QMX7_9BURK</name>
<evidence type="ECO:0000256" key="7">
    <source>
        <dbReference type="ARBA" id="ARBA00022603"/>
    </source>
</evidence>
<dbReference type="Pfam" id="PF01029">
    <property type="entry name" value="NusB"/>
    <property type="match status" value="1"/>
</dbReference>
<keyword evidence="7 14" id="KW-0489">Methyltransferase</keyword>
<dbReference type="Gene3D" id="1.10.940.10">
    <property type="entry name" value="NusB-like"/>
    <property type="match status" value="1"/>
</dbReference>
<evidence type="ECO:0000313" key="17">
    <source>
        <dbReference type="Proteomes" id="UP001596501"/>
    </source>
</evidence>
<dbReference type="Pfam" id="PF01189">
    <property type="entry name" value="Methyltr_RsmB-F"/>
    <property type="match status" value="1"/>
</dbReference>
<dbReference type="SUPFAM" id="SSF53335">
    <property type="entry name" value="S-adenosyl-L-methionine-dependent methyltransferases"/>
    <property type="match status" value="1"/>
</dbReference>
<dbReference type="InterPro" id="IPR023267">
    <property type="entry name" value="RCMT"/>
</dbReference>
<comment type="function">
    <text evidence="1">Specifically methylates the cytosine at position 967 (m5C967) of 16S rRNA.</text>
</comment>
<dbReference type="PANTHER" id="PTHR22807">
    <property type="entry name" value="NOP2 YEAST -RELATED NOL1/NOP2/FMU SUN DOMAIN-CONTAINING"/>
    <property type="match status" value="1"/>
</dbReference>
<evidence type="ECO:0000256" key="2">
    <source>
        <dbReference type="ARBA" id="ARBA00004496"/>
    </source>
</evidence>
<dbReference type="InterPro" id="IPR054728">
    <property type="entry name" value="RsmB-like_ferredoxin"/>
</dbReference>
<dbReference type="InterPro" id="IPR001678">
    <property type="entry name" value="MeTrfase_RsmB-F_NOP2_dom"/>
</dbReference>
<feature type="active site" description="Nucleophile" evidence="14">
    <location>
        <position position="390"/>
    </location>
</feature>
<dbReference type="InterPro" id="IPR049560">
    <property type="entry name" value="MeTrfase_RsmB-F_NOP2_cat"/>
</dbReference>
<dbReference type="PROSITE" id="PS51686">
    <property type="entry name" value="SAM_MT_RSMB_NOP"/>
    <property type="match status" value="1"/>
</dbReference>
<dbReference type="EMBL" id="JBHTCA010000019">
    <property type="protein sequence ID" value="MFC7410764.1"/>
    <property type="molecule type" value="Genomic_DNA"/>
</dbReference>
<dbReference type="PRINTS" id="PR02008">
    <property type="entry name" value="RCMTFAMILY"/>
</dbReference>
<keyword evidence="6" id="KW-0698">rRNA processing</keyword>
<dbReference type="InterPro" id="IPR004573">
    <property type="entry name" value="rRNA_ssu_MeTfrase_B"/>
</dbReference>
<evidence type="ECO:0000259" key="15">
    <source>
        <dbReference type="PROSITE" id="PS51686"/>
    </source>
</evidence>
<dbReference type="Gene3D" id="1.10.287.730">
    <property type="entry name" value="Helix hairpin bin"/>
    <property type="match status" value="1"/>
</dbReference>
<dbReference type="GO" id="GO:0032259">
    <property type="term" value="P:methylation"/>
    <property type="evidence" value="ECO:0007669"/>
    <property type="project" value="UniProtKB-KW"/>
</dbReference>
<evidence type="ECO:0000256" key="11">
    <source>
        <dbReference type="ARBA" id="ARBA00030399"/>
    </source>
</evidence>
<dbReference type="GO" id="GO:0008168">
    <property type="term" value="F:methyltransferase activity"/>
    <property type="evidence" value="ECO:0007669"/>
    <property type="project" value="UniProtKB-KW"/>
</dbReference>
<dbReference type="SUPFAM" id="SSF48013">
    <property type="entry name" value="NusB-like"/>
    <property type="match status" value="1"/>
</dbReference>
<evidence type="ECO:0000256" key="14">
    <source>
        <dbReference type="PROSITE-ProRule" id="PRU01023"/>
    </source>
</evidence>
<feature type="binding site" evidence="14">
    <location>
        <position position="292"/>
    </location>
    <ligand>
        <name>S-adenosyl-L-methionine</name>
        <dbReference type="ChEBI" id="CHEBI:59789"/>
    </ligand>
</feature>
<evidence type="ECO:0000256" key="13">
    <source>
        <dbReference type="ARBA" id="ARBA00047283"/>
    </source>
</evidence>
<comment type="caution">
    <text evidence="16">The sequence shown here is derived from an EMBL/GenBank/DDBJ whole genome shotgun (WGS) entry which is preliminary data.</text>
</comment>
<evidence type="ECO:0000256" key="10">
    <source>
        <dbReference type="ARBA" id="ARBA00022884"/>
    </source>
</evidence>
<accession>A0ABW2QMX7</accession>
<evidence type="ECO:0000313" key="16">
    <source>
        <dbReference type="EMBL" id="MFC7410764.1"/>
    </source>
</evidence>
<gene>
    <name evidence="16" type="primary">rsmB</name>
    <name evidence="16" type="ORF">ACFQPB_18035</name>
</gene>
<comment type="similarity">
    <text evidence="3 14">Belongs to the class I-like SAM-binding methyltransferase superfamily. RsmB/NOP family.</text>
</comment>
<keyword evidence="10 14" id="KW-0694">RNA-binding</keyword>
<proteinExistence type="inferred from homology"/>
<dbReference type="Gene3D" id="3.30.70.1170">
    <property type="entry name" value="Sun protein, domain 3"/>
    <property type="match status" value="1"/>
</dbReference>
<evidence type="ECO:0000256" key="9">
    <source>
        <dbReference type="ARBA" id="ARBA00022691"/>
    </source>
</evidence>
<keyword evidence="17" id="KW-1185">Reference proteome</keyword>
<keyword evidence="8 14" id="KW-0808">Transferase</keyword>
<keyword evidence="5" id="KW-0963">Cytoplasm</keyword>
<evidence type="ECO:0000256" key="1">
    <source>
        <dbReference type="ARBA" id="ARBA00002724"/>
    </source>
</evidence>
<dbReference type="InterPro" id="IPR035926">
    <property type="entry name" value="NusB-like_sf"/>
</dbReference>
<dbReference type="NCBIfam" id="TIGR00563">
    <property type="entry name" value="rsmB"/>
    <property type="match status" value="1"/>
</dbReference>
<dbReference type="PANTHER" id="PTHR22807:SF61">
    <property type="entry name" value="NOL1_NOP2_SUN FAMILY PROTEIN _ ANTITERMINATION NUSB DOMAIN-CONTAINING PROTEIN"/>
    <property type="match status" value="1"/>
</dbReference>
<comment type="subcellular location">
    <subcellularLocation>
        <location evidence="2">Cytoplasm</location>
    </subcellularLocation>
</comment>
<keyword evidence="9 14" id="KW-0949">S-adenosyl-L-methionine</keyword>